<dbReference type="InterPro" id="IPR040256">
    <property type="entry name" value="At4g02000-like"/>
</dbReference>
<feature type="domain" description="DUF4283" evidence="1">
    <location>
        <begin position="58"/>
        <end position="119"/>
    </location>
</feature>
<dbReference type="InterPro" id="IPR025558">
    <property type="entry name" value="DUF4283"/>
</dbReference>
<evidence type="ECO:0000313" key="2">
    <source>
        <dbReference type="EMBL" id="MBA0856323.1"/>
    </source>
</evidence>
<dbReference type="AlphaFoldDB" id="A0A7J9LCD8"/>
<dbReference type="PANTHER" id="PTHR31286">
    <property type="entry name" value="GLYCINE-RICH CELL WALL STRUCTURAL PROTEIN 1.8-LIKE"/>
    <property type="match status" value="1"/>
</dbReference>
<sequence length="302" mass="34935">DVVEDGFPNVSWRDKLVRNVEERGLEDEIVVESKLDIGEDDYTISTEDKYPKITFSKRIHEWIDRSMAKTVVVVNLDNNFFMVKIGNQKDYDNALMGGPWMIYGHFLVVQPWSRDFITSESYPSKMVVWVRELFETIREWEIGRLDRSNDNVNYRYYDATTTGAAKDSISLYKPWMQVPTHRRKPNILGNSTIKGKQDQPSGDEMVIHALRNCPKARGVLVAGGFDNRLLTKENNAIFWGKEEDVPVIWERAHKLNDDFQIHNFSIMLILPRNRTGLGIILRDSDDFVLCGRVIFIDKAANS</sequence>
<feature type="non-terminal residue" evidence="2">
    <location>
        <position position="1"/>
    </location>
</feature>
<reference evidence="2 3" key="1">
    <citation type="journal article" date="2019" name="Genome Biol. Evol.">
        <title>Insights into the evolution of the New World diploid cottons (Gossypium, subgenus Houzingenia) based on genome sequencing.</title>
        <authorList>
            <person name="Grover C.E."/>
            <person name="Arick M.A. 2nd"/>
            <person name="Thrash A."/>
            <person name="Conover J.L."/>
            <person name="Sanders W.S."/>
            <person name="Peterson D.G."/>
            <person name="Frelichowski J.E."/>
            <person name="Scheffler J.A."/>
            <person name="Scheffler B.E."/>
            <person name="Wendel J.F."/>
        </authorList>
    </citation>
    <scope>NUCLEOTIDE SEQUENCE [LARGE SCALE GENOMIC DNA]</scope>
    <source>
        <strain evidence="2">1</strain>
        <tissue evidence="2">Leaf</tissue>
    </source>
</reference>
<gene>
    <name evidence="2" type="ORF">Goshw_026739</name>
</gene>
<keyword evidence="3" id="KW-1185">Reference proteome</keyword>
<organism evidence="2 3">
    <name type="scientific">Gossypium schwendimanii</name>
    <name type="common">Cotton</name>
    <dbReference type="NCBI Taxonomy" id="34291"/>
    <lineage>
        <taxon>Eukaryota</taxon>
        <taxon>Viridiplantae</taxon>
        <taxon>Streptophyta</taxon>
        <taxon>Embryophyta</taxon>
        <taxon>Tracheophyta</taxon>
        <taxon>Spermatophyta</taxon>
        <taxon>Magnoliopsida</taxon>
        <taxon>eudicotyledons</taxon>
        <taxon>Gunneridae</taxon>
        <taxon>Pentapetalae</taxon>
        <taxon>rosids</taxon>
        <taxon>malvids</taxon>
        <taxon>Malvales</taxon>
        <taxon>Malvaceae</taxon>
        <taxon>Malvoideae</taxon>
        <taxon>Gossypium</taxon>
    </lineage>
</organism>
<name>A0A7J9LCD8_GOSSC</name>
<feature type="non-terminal residue" evidence="2">
    <location>
        <position position="302"/>
    </location>
</feature>
<dbReference type="Pfam" id="PF14111">
    <property type="entry name" value="DUF4283"/>
    <property type="match status" value="1"/>
</dbReference>
<comment type="caution">
    <text evidence="2">The sequence shown here is derived from an EMBL/GenBank/DDBJ whole genome shotgun (WGS) entry which is preliminary data.</text>
</comment>
<dbReference type="PANTHER" id="PTHR31286:SF99">
    <property type="entry name" value="DUF4283 DOMAIN-CONTAINING PROTEIN"/>
    <property type="match status" value="1"/>
</dbReference>
<dbReference type="Proteomes" id="UP000593576">
    <property type="component" value="Unassembled WGS sequence"/>
</dbReference>
<evidence type="ECO:0000259" key="1">
    <source>
        <dbReference type="Pfam" id="PF14111"/>
    </source>
</evidence>
<dbReference type="EMBL" id="JABFAF010000005">
    <property type="protein sequence ID" value="MBA0856323.1"/>
    <property type="molecule type" value="Genomic_DNA"/>
</dbReference>
<evidence type="ECO:0000313" key="3">
    <source>
        <dbReference type="Proteomes" id="UP000593576"/>
    </source>
</evidence>
<protein>
    <recommendedName>
        <fullName evidence="1">DUF4283 domain-containing protein</fullName>
    </recommendedName>
</protein>
<proteinExistence type="predicted"/>
<dbReference type="OrthoDB" id="1002069at2759"/>
<accession>A0A7J9LCD8</accession>